<sequence precursor="true">MTPTRVLSLALLLAAPVAAQTSELSRGGGAIPGSATWSVAGDPGQIYAIVVALDETPTEILPGVSFAISDALLDLTFTLPGFIGLLDGSGNATASVPMVDPGLAGLVISAQAVTGPTFGSPSNLVRTTPAVSGTFAATVEAPALPILGGAISQLPNGDLLLAGGSGPAAQRYTDELERFELDGLTFGVGLLSQATALADGRVLFSGGLGLDGQPTDACAVFDPTTGDTTELTMGSPRAGHQATLLSDGRVFLTGGFGDVSIDFTAILTDPLSALSVFNGLLASTEFFDPASLTFAGGPNMLEPRALHTATALNNGSILVAGGMTLIPILNIPTVSATAYTYSTLLGVFGLPIFFDGPRLAHSAIKMADGSVILVGGITLDLEALITSGGDLTQIAIGARDDVVRYTSGLFSGGFSTVGTLSEPRALSGLALLPDGRALIAGGFRATLSSSAIDLGAASSADLYQVGSGVSVTGSMAGARTQPLLANLADGTVLVVGGGPSDAEIYQP</sequence>
<dbReference type="Proteomes" id="UP000316921">
    <property type="component" value="Chromosome"/>
</dbReference>
<evidence type="ECO:0000313" key="3">
    <source>
        <dbReference type="Proteomes" id="UP000316921"/>
    </source>
</evidence>
<dbReference type="SUPFAM" id="SSF50965">
    <property type="entry name" value="Galactose oxidase, central domain"/>
    <property type="match status" value="1"/>
</dbReference>
<reference evidence="2 3" key="1">
    <citation type="submission" date="2019-02" db="EMBL/GenBank/DDBJ databases">
        <title>Deep-cultivation of Planctomycetes and their phenomic and genomic characterization uncovers novel biology.</title>
        <authorList>
            <person name="Wiegand S."/>
            <person name="Jogler M."/>
            <person name="Boedeker C."/>
            <person name="Pinto D."/>
            <person name="Vollmers J."/>
            <person name="Rivas-Marin E."/>
            <person name="Kohn T."/>
            <person name="Peeters S.H."/>
            <person name="Heuer A."/>
            <person name="Rast P."/>
            <person name="Oberbeckmann S."/>
            <person name="Bunk B."/>
            <person name="Jeske O."/>
            <person name="Meyerdierks A."/>
            <person name="Storesund J.E."/>
            <person name="Kallscheuer N."/>
            <person name="Luecker S."/>
            <person name="Lage O.M."/>
            <person name="Pohl T."/>
            <person name="Merkel B.J."/>
            <person name="Hornburger P."/>
            <person name="Mueller R.-W."/>
            <person name="Bruemmer F."/>
            <person name="Labrenz M."/>
            <person name="Spormann A.M."/>
            <person name="Op den Camp H."/>
            <person name="Overmann J."/>
            <person name="Amann R."/>
            <person name="Jetten M.S.M."/>
            <person name="Mascher T."/>
            <person name="Medema M.H."/>
            <person name="Devos D.P."/>
            <person name="Kaster A.-K."/>
            <person name="Ovreas L."/>
            <person name="Rohde M."/>
            <person name="Galperin M.Y."/>
            <person name="Jogler C."/>
        </authorList>
    </citation>
    <scope>NUCLEOTIDE SEQUENCE [LARGE SCALE GENOMIC DNA]</scope>
    <source>
        <strain evidence="2 3">Pla133</strain>
    </source>
</reference>
<dbReference type="KEGG" id="pbap:Pla133_27130"/>
<evidence type="ECO:0000256" key="1">
    <source>
        <dbReference type="SAM" id="SignalP"/>
    </source>
</evidence>
<dbReference type="AlphaFoldDB" id="A0A518BKX5"/>
<dbReference type="EMBL" id="CP036287">
    <property type="protein sequence ID" value="QDU67625.1"/>
    <property type="molecule type" value="Genomic_DNA"/>
</dbReference>
<evidence type="ECO:0000313" key="2">
    <source>
        <dbReference type="EMBL" id="QDU67625.1"/>
    </source>
</evidence>
<proteinExistence type="predicted"/>
<accession>A0A518BKX5</accession>
<dbReference type="Gene3D" id="2.130.10.80">
    <property type="entry name" value="Galactose oxidase/kelch, beta-propeller"/>
    <property type="match status" value="3"/>
</dbReference>
<dbReference type="InterPro" id="IPR037293">
    <property type="entry name" value="Gal_Oxidase_central_sf"/>
</dbReference>
<organism evidence="2 3">
    <name type="scientific">Engelhardtia mirabilis</name>
    <dbReference type="NCBI Taxonomy" id="2528011"/>
    <lineage>
        <taxon>Bacteria</taxon>
        <taxon>Pseudomonadati</taxon>
        <taxon>Planctomycetota</taxon>
        <taxon>Planctomycetia</taxon>
        <taxon>Planctomycetia incertae sedis</taxon>
        <taxon>Engelhardtia</taxon>
    </lineage>
</organism>
<feature type="chain" id="PRO_5021882007" evidence="1">
    <location>
        <begin position="20"/>
        <end position="507"/>
    </location>
</feature>
<keyword evidence="3" id="KW-1185">Reference proteome</keyword>
<protein>
    <submittedName>
        <fullName evidence="2">Kelch motif protein</fullName>
    </submittedName>
</protein>
<keyword evidence="1" id="KW-0732">Signal</keyword>
<name>A0A518BKX5_9BACT</name>
<dbReference type="RefSeq" id="WP_145065952.1">
    <property type="nucleotide sequence ID" value="NZ_CP036287.1"/>
</dbReference>
<dbReference type="InterPro" id="IPR011043">
    <property type="entry name" value="Gal_Oxase/kelch_b-propeller"/>
</dbReference>
<feature type="signal peptide" evidence="1">
    <location>
        <begin position="1"/>
        <end position="19"/>
    </location>
</feature>
<gene>
    <name evidence="2" type="ORF">Pla133_27130</name>
</gene>